<name>A0A1G5G3Z0_9FIRM</name>
<organism evidence="1 2">
    <name type="scientific">Alkaliphilus peptidifermentans DSM 18978</name>
    <dbReference type="NCBI Taxonomy" id="1120976"/>
    <lineage>
        <taxon>Bacteria</taxon>
        <taxon>Bacillati</taxon>
        <taxon>Bacillota</taxon>
        <taxon>Clostridia</taxon>
        <taxon>Peptostreptococcales</taxon>
        <taxon>Natronincolaceae</taxon>
        <taxon>Alkaliphilus</taxon>
    </lineage>
</organism>
<dbReference type="RefSeq" id="WP_176758917.1">
    <property type="nucleotide sequence ID" value="NZ_FMUS01000008.1"/>
</dbReference>
<evidence type="ECO:0000313" key="1">
    <source>
        <dbReference type="EMBL" id="SCY46326.1"/>
    </source>
</evidence>
<dbReference type="STRING" id="1120976.SAMN03080606_01605"/>
<proteinExistence type="predicted"/>
<sequence length="52" mass="5628">MISGEKGLPPLYIPAVGKTGEIAVMVGEEVTDTISNMQTKTWRNEIAPRALI</sequence>
<dbReference type="Proteomes" id="UP000198636">
    <property type="component" value="Unassembled WGS sequence"/>
</dbReference>
<evidence type="ECO:0000313" key="2">
    <source>
        <dbReference type="Proteomes" id="UP000198636"/>
    </source>
</evidence>
<accession>A0A1G5G3Z0</accession>
<keyword evidence="2" id="KW-1185">Reference proteome</keyword>
<dbReference type="EMBL" id="FMUS01000008">
    <property type="protein sequence ID" value="SCY46326.1"/>
    <property type="molecule type" value="Genomic_DNA"/>
</dbReference>
<dbReference type="AlphaFoldDB" id="A0A1G5G3Z0"/>
<gene>
    <name evidence="1" type="ORF">SAMN03080606_01605</name>
</gene>
<reference evidence="1 2" key="1">
    <citation type="submission" date="2016-10" db="EMBL/GenBank/DDBJ databases">
        <authorList>
            <person name="de Groot N.N."/>
        </authorList>
    </citation>
    <scope>NUCLEOTIDE SEQUENCE [LARGE SCALE GENOMIC DNA]</scope>
    <source>
        <strain evidence="1 2">DSM 18978</strain>
    </source>
</reference>
<protein>
    <submittedName>
        <fullName evidence="1">Uncharacterized protein</fullName>
    </submittedName>
</protein>